<feature type="transmembrane region" description="Helical" evidence="4">
    <location>
        <begin position="51"/>
        <end position="74"/>
    </location>
</feature>
<evidence type="ECO:0000313" key="7">
    <source>
        <dbReference type="Proteomes" id="UP000070299"/>
    </source>
</evidence>
<dbReference type="PANTHER" id="PTHR10434">
    <property type="entry name" value="1-ACYL-SN-GLYCEROL-3-PHOSPHATE ACYLTRANSFERASE"/>
    <property type="match status" value="1"/>
</dbReference>
<evidence type="ECO:0000259" key="5">
    <source>
        <dbReference type="SMART" id="SM00563"/>
    </source>
</evidence>
<dbReference type="GO" id="GO:0003841">
    <property type="term" value="F:1-acylglycerol-3-phosphate O-acyltransferase activity"/>
    <property type="evidence" value="ECO:0007669"/>
    <property type="project" value="TreeGrafter"/>
</dbReference>
<organism evidence="6 7">
    <name type="scientific">Paraglaciecola hydrolytica</name>
    <dbReference type="NCBI Taxonomy" id="1799789"/>
    <lineage>
        <taxon>Bacteria</taxon>
        <taxon>Pseudomonadati</taxon>
        <taxon>Pseudomonadota</taxon>
        <taxon>Gammaproteobacteria</taxon>
        <taxon>Alteromonadales</taxon>
        <taxon>Alteromonadaceae</taxon>
        <taxon>Paraglaciecola</taxon>
    </lineage>
</organism>
<evidence type="ECO:0000313" key="6">
    <source>
        <dbReference type="EMBL" id="KXI29334.1"/>
    </source>
</evidence>
<evidence type="ECO:0000256" key="4">
    <source>
        <dbReference type="SAM" id="Phobius"/>
    </source>
</evidence>
<dbReference type="RefSeq" id="WP_068376603.1">
    <property type="nucleotide sequence ID" value="NZ_LSNE01000005.1"/>
</dbReference>
<dbReference type="InterPro" id="IPR002123">
    <property type="entry name" value="Plipid/glycerol_acylTrfase"/>
</dbReference>
<keyword evidence="4" id="KW-1133">Transmembrane helix</keyword>
<protein>
    <recommendedName>
        <fullName evidence="5">Phospholipid/glycerol acyltransferase domain-containing protein</fullName>
    </recommendedName>
</protein>
<evidence type="ECO:0000256" key="1">
    <source>
        <dbReference type="ARBA" id="ARBA00005189"/>
    </source>
</evidence>
<keyword evidence="4" id="KW-0812">Transmembrane</keyword>
<dbReference type="AlphaFoldDB" id="A0A136A294"/>
<name>A0A136A294_9ALTE</name>
<dbReference type="Proteomes" id="UP000070299">
    <property type="component" value="Unassembled WGS sequence"/>
</dbReference>
<dbReference type="GO" id="GO:0006654">
    <property type="term" value="P:phosphatidic acid biosynthetic process"/>
    <property type="evidence" value="ECO:0007669"/>
    <property type="project" value="TreeGrafter"/>
</dbReference>
<feature type="transmembrane region" description="Helical" evidence="4">
    <location>
        <begin position="7"/>
        <end position="31"/>
    </location>
</feature>
<dbReference type="Pfam" id="PF01553">
    <property type="entry name" value="Acyltransferase"/>
    <property type="match status" value="1"/>
</dbReference>
<dbReference type="STRING" id="1799789.AX660_14425"/>
<dbReference type="PANTHER" id="PTHR10434:SF66">
    <property type="entry name" value="PHOSPHOLIPID_GLYCEROL ACYLTRANSFERASE DOMAIN-CONTAINING PROTEIN"/>
    <property type="match status" value="1"/>
</dbReference>
<keyword evidence="7" id="KW-1185">Reference proteome</keyword>
<dbReference type="OrthoDB" id="9812274at2"/>
<evidence type="ECO:0000256" key="3">
    <source>
        <dbReference type="ARBA" id="ARBA00023315"/>
    </source>
</evidence>
<feature type="domain" description="Phospholipid/glycerol acyltransferase" evidence="5">
    <location>
        <begin position="86"/>
        <end position="194"/>
    </location>
</feature>
<sequence length="258" mass="29192">MSHISKIWRFFATAFSFAVFGLGGILLALFWLPVYRLIHQDEMRRKEACRYAVHVTFKGFIWLMYIVGVTKVTTSDITKLKHLKGKIVIANHPSLIDVVVLISLIRNADCVVKQSLWQNIFTRGILRNTGYISNANPEGLIEDCQLSLQQGSNLIIFPEGTRTKPGSALAFQRGAANLALRIGANFQRVLIKVSPPALTKGWPWYKIPPRQIHLELKVLDEFDISSYTDGNISLAVRQLTRDLQHLYEDELAHFDSAS</sequence>
<dbReference type="SMART" id="SM00563">
    <property type="entry name" value="PlsC"/>
    <property type="match status" value="1"/>
</dbReference>
<reference evidence="7" key="1">
    <citation type="submission" date="2016-02" db="EMBL/GenBank/DDBJ databases">
        <authorList>
            <person name="Schultz-Johansen M."/>
            <person name="Glaring M.A."/>
            <person name="Bech P.K."/>
            <person name="Stougaard P."/>
        </authorList>
    </citation>
    <scope>NUCLEOTIDE SEQUENCE [LARGE SCALE GENOMIC DNA]</scope>
    <source>
        <strain evidence="7">S66</strain>
    </source>
</reference>
<keyword evidence="2" id="KW-0808">Transferase</keyword>
<proteinExistence type="predicted"/>
<accession>A0A136A294</accession>
<dbReference type="CDD" id="cd07989">
    <property type="entry name" value="LPLAT_AGPAT-like"/>
    <property type="match status" value="1"/>
</dbReference>
<comment type="pathway">
    <text evidence="1">Lipid metabolism.</text>
</comment>
<keyword evidence="4" id="KW-0472">Membrane</keyword>
<dbReference type="SUPFAM" id="SSF69593">
    <property type="entry name" value="Glycerol-3-phosphate (1)-acyltransferase"/>
    <property type="match status" value="1"/>
</dbReference>
<dbReference type="EMBL" id="LSNE01000005">
    <property type="protein sequence ID" value="KXI29334.1"/>
    <property type="molecule type" value="Genomic_DNA"/>
</dbReference>
<evidence type="ECO:0000256" key="2">
    <source>
        <dbReference type="ARBA" id="ARBA00022679"/>
    </source>
</evidence>
<gene>
    <name evidence="6" type="ORF">AX660_14425</name>
</gene>
<keyword evidence="3" id="KW-0012">Acyltransferase</keyword>
<comment type="caution">
    <text evidence="6">The sequence shown here is derived from an EMBL/GenBank/DDBJ whole genome shotgun (WGS) entry which is preliminary data.</text>
</comment>